<dbReference type="GO" id="GO:0005544">
    <property type="term" value="F:calcium-dependent phospholipid binding"/>
    <property type="evidence" value="ECO:0007669"/>
    <property type="project" value="InterPro"/>
</dbReference>
<name>A0A7R9ZGG0_9STRA</name>
<protein>
    <recommendedName>
        <fullName evidence="3">C2 domain-containing protein</fullName>
    </recommendedName>
</protein>
<dbReference type="InterPro" id="IPR000008">
    <property type="entry name" value="C2_dom"/>
</dbReference>
<dbReference type="AlphaFoldDB" id="A0A7R9ZGG0"/>
<reference evidence="4" key="1">
    <citation type="submission" date="2021-01" db="EMBL/GenBank/DDBJ databases">
        <authorList>
            <person name="Corre E."/>
            <person name="Pelletier E."/>
            <person name="Niang G."/>
            <person name="Scheremetjew M."/>
            <person name="Finn R."/>
            <person name="Kale V."/>
            <person name="Holt S."/>
            <person name="Cochrane G."/>
            <person name="Meng A."/>
            <person name="Brown T."/>
            <person name="Cohen L."/>
        </authorList>
    </citation>
    <scope>NUCLEOTIDE SEQUENCE</scope>
    <source>
        <strain evidence="4">CCMP147</strain>
    </source>
</reference>
<accession>A0A7R9ZGG0</accession>
<dbReference type="SUPFAM" id="SSF49562">
    <property type="entry name" value="C2 domain (Calcium/lipid-binding domain, CaLB)"/>
    <property type="match status" value="1"/>
</dbReference>
<dbReference type="PANTHER" id="PTHR10857:SF106">
    <property type="entry name" value="C2 DOMAIN-CONTAINING PROTEIN"/>
    <property type="match status" value="1"/>
</dbReference>
<dbReference type="PANTHER" id="PTHR10857">
    <property type="entry name" value="COPINE"/>
    <property type="match status" value="1"/>
</dbReference>
<comment type="similarity">
    <text evidence="1">Belongs to the copine family.</text>
</comment>
<dbReference type="GO" id="GO:0005886">
    <property type="term" value="C:plasma membrane"/>
    <property type="evidence" value="ECO:0007669"/>
    <property type="project" value="TreeGrafter"/>
</dbReference>
<dbReference type="InterPro" id="IPR010734">
    <property type="entry name" value="Copine_C"/>
</dbReference>
<organism evidence="4">
    <name type="scientific">Pseudictyota dubia</name>
    <dbReference type="NCBI Taxonomy" id="2749911"/>
    <lineage>
        <taxon>Eukaryota</taxon>
        <taxon>Sar</taxon>
        <taxon>Stramenopiles</taxon>
        <taxon>Ochrophyta</taxon>
        <taxon>Bacillariophyta</taxon>
        <taxon>Mediophyceae</taxon>
        <taxon>Biddulphiophycidae</taxon>
        <taxon>Eupodiscales</taxon>
        <taxon>Odontellaceae</taxon>
        <taxon>Pseudictyota</taxon>
    </lineage>
</organism>
<feature type="region of interest" description="Disordered" evidence="2">
    <location>
        <begin position="628"/>
        <end position="654"/>
    </location>
</feature>
<dbReference type="GO" id="GO:0071277">
    <property type="term" value="P:cellular response to calcium ion"/>
    <property type="evidence" value="ECO:0007669"/>
    <property type="project" value="TreeGrafter"/>
</dbReference>
<feature type="compositionally biased region" description="Basic and acidic residues" evidence="2">
    <location>
        <begin position="632"/>
        <end position="641"/>
    </location>
</feature>
<sequence>MTQTDVKWRQPLLSDGSPVPVAAYSNRTEARVEFSISCRYLLDHRVEDVRCFCVAYSSEVSPLEAKGDQSGVTEVHSMNQTNETRSGPNVPTSFVEIGRTEVVYNSSDPDFSTVFQAKISTSLEKLHDIIIVVYGEEDVLNDDLGKQQYLGCVRFRLEHVLRATNFCESQPLETGGFVTMTAKPSWLDSEFLVFCFSGKGFKKVRKYSVIKAKKKVPKNPYIVISYENKKHSKWRVLWKSEAVSGSEMANFGFGHFQISRVNGADEETPIQILAMDWDEKNHKYKTIGEAKSTLKELSTADEIGFFQKGKCTGHLVPEFVEKVHVPTIANYLVHGGVSLNVTFAVDFTSSNGGPGNPESEESLHHLSDTGEINAYETVLKNLGAIFQEYDSAPKFSLWGFGAISESAVNHRFVMGGDIGCDGVHGLTKAYSETVRSNITMSGPKLLRPTIDAAIEYAMQDSESTGNYSILIILCCDGTIGDVTEVVEKVNQASFVPLSVVFVEIGGGDFKDLKENFGSASITSLSGNEVMRDVATVVQLSDHKQGIEESMHRILEKVPLQLVQYYLVNNVFPPPESTEERPKEEIEVERTSRVTAELTTSETLVTDNTSSRTTAEYGKFLLDSMAALDSDGEDSHASKESVEEASSDEEFDRLS</sequence>
<evidence type="ECO:0000259" key="3">
    <source>
        <dbReference type="SMART" id="SM00239"/>
    </source>
</evidence>
<dbReference type="InterPro" id="IPR045052">
    <property type="entry name" value="Copine"/>
</dbReference>
<dbReference type="SUPFAM" id="SSF53300">
    <property type="entry name" value="vWA-like"/>
    <property type="match status" value="1"/>
</dbReference>
<feature type="compositionally biased region" description="Acidic residues" evidence="2">
    <location>
        <begin position="642"/>
        <end position="654"/>
    </location>
</feature>
<feature type="domain" description="C2" evidence="3">
    <location>
        <begin position="204"/>
        <end position="306"/>
    </location>
</feature>
<dbReference type="SMART" id="SM00239">
    <property type="entry name" value="C2"/>
    <property type="match status" value="2"/>
</dbReference>
<evidence type="ECO:0000313" key="4">
    <source>
        <dbReference type="EMBL" id="CAD8323171.1"/>
    </source>
</evidence>
<evidence type="ECO:0000256" key="2">
    <source>
        <dbReference type="SAM" id="MobiDB-lite"/>
    </source>
</evidence>
<feature type="domain" description="C2" evidence="3">
    <location>
        <begin position="30"/>
        <end position="169"/>
    </location>
</feature>
<dbReference type="InterPro" id="IPR035892">
    <property type="entry name" value="C2_domain_sf"/>
</dbReference>
<proteinExistence type="inferred from homology"/>
<dbReference type="Pfam" id="PF07002">
    <property type="entry name" value="Copine"/>
    <property type="match status" value="1"/>
</dbReference>
<evidence type="ECO:0000256" key="1">
    <source>
        <dbReference type="ARBA" id="ARBA00009048"/>
    </source>
</evidence>
<gene>
    <name evidence="4" type="ORF">TDUB1175_LOCUS21589</name>
</gene>
<dbReference type="InterPro" id="IPR036465">
    <property type="entry name" value="vWFA_dom_sf"/>
</dbReference>
<dbReference type="EMBL" id="HBED01042905">
    <property type="protein sequence ID" value="CAD8323171.1"/>
    <property type="molecule type" value="Transcribed_RNA"/>
</dbReference>
<dbReference type="Pfam" id="PF00168">
    <property type="entry name" value="C2"/>
    <property type="match status" value="2"/>
</dbReference>
<dbReference type="Gene3D" id="2.60.40.150">
    <property type="entry name" value="C2 domain"/>
    <property type="match status" value="1"/>
</dbReference>